<dbReference type="GeneID" id="63377761"/>
<protein>
    <recommendedName>
        <fullName evidence="9 10">ATP synthase epsilon chain, chloroplastic</fullName>
    </recommendedName>
    <alternativeName>
        <fullName evidence="9">ATP synthase F1 sector epsilon subunit</fullName>
    </alternativeName>
    <alternativeName>
        <fullName evidence="9">F-ATPase epsilon subunit</fullName>
    </alternativeName>
</protein>
<geneLocation type="chloroplast" evidence="12"/>
<dbReference type="InterPro" id="IPR020546">
    <property type="entry name" value="ATP_synth_F1_dsu/esu_N"/>
</dbReference>
<evidence type="ECO:0000256" key="10">
    <source>
        <dbReference type="RuleBase" id="RU003655"/>
    </source>
</evidence>
<dbReference type="SUPFAM" id="SSF51344">
    <property type="entry name" value="Epsilon subunit of F1F0-ATP synthase N-terminal domain"/>
    <property type="match status" value="1"/>
</dbReference>
<dbReference type="Pfam" id="PF02823">
    <property type="entry name" value="ATP-synt_DE_N"/>
    <property type="match status" value="1"/>
</dbReference>
<dbReference type="GO" id="GO:0009535">
    <property type="term" value="C:chloroplast thylakoid membrane"/>
    <property type="evidence" value="ECO:0007669"/>
    <property type="project" value="UniProtKB-SubCell"/>
</dbReference>
<dbReference type="Gene3D" id="2.60.15.10">
    <property type="entry name" value="F0F1 ATP synthase delta/epsilon subunit, N-terminal"/>
    <property type="match status" value="1"/>
</dbReference>
<keyword evidence="6 9" id="KW-0472">Membrane</keyword>
<evidence type="ECO:0000256" key="3">
    <source>
        <dbReference type="ARBA" id="ARBA00022448"/>
    </source>
</evidence>
<keyword evidence="12" id="KW-0150">Chloroplast</keyword>
<dbReference type="PANTHER" id="PTHR13822:SF10">
    <property type="entry name" value="ATP SYNTHASE EPSILON CHAIN, CHLOROPLASTIC"/>
    <property type="match status" value="1"/>
</dbReference>
<dbReference type="Gene3D" id="1.10.287.540">
    <property type="entry name" value="Helix hairpin bin"/>
    <property type="match status" value="1"/>
</dbReference>
<dbReference type="GO" id="GO:0005524">
    <property type="term" value="F:ATP binding"/>
    <property type="evidence" value="ECO:0007669"/>
    <property type="project" value="UniProtKB-UniRule"/>
</dbReference>
<keyword evidence="3 9" id="KW-0813">Transport</keyword>
<dbReference type="HAMAP" id="MF_00530">
    <property type="entry name" value="ATP_synth_epsil_bac"/>
    <property type="match status" value="1"/>
</dbReference>
<feature type="domain" description="ATP synthase F1 complex delta/epsilon subunit N-terminal" evidence="11">
    <location>
        <begin position="4"/>
        <end position="77"/>
    </location>
</feature>
<comment type="similarity">
    <text evidence="2 9 10">Belongs to the ATPase epsilon chain family.</text>
</comment>
<evidence type="ECO:0000256" key="4">
    <source>
        <dbReference type="ARBA" id="ARBA00023065"/>
    </source>
</evidence>
<organism evidence="12">
    <name type="scientific">Schizocladia ischiensis</name>
    <dbReference type="NCBI Taxonomy" id="196139"/>
    <lineage>
        <taxon>Eukaryota</taxon>
        <taxon>Sar</taxon>
        <taxon>Stramenopiles</taxon>
        <taxon>Ochrophyta</taxon>
        <taxon>PX clade</taxon>
        <taxon>Schizocladiophyceae</taxon>
        <taxon>Schizocladiales</taxon>
        <taxon>Schizocladiaceae</taxon>
        <taxon>Schizocladia</taxon>
    </lineage>
</organism>
<gene>
    <name evidence="9 12" type="primary">atpE</name>
</gene>
<keyword evidence="9 10" id="KW-0375">Hydrogen ion transport</keyword>
<evidence type="ECO:0000256" key="7">
    <source>
        <dbReference type="ARBA" id="ARBA00023196"/>
    </source>
</evidence>
<dbReference type="InterPro" id="IPR036771">
    <property type="entry name" value="ATPsynth_dsu/esu_N"/>
</dbReference>
<comment type="subcellular location">
    <subcellularLocation>
        <location evidence="1">Membrane</location>
        <topology evidence="1">Peripheral membrane protein</topology>
    </subcellularLocation>
    <subcellularLocation>
        <location evidence="9">Plastid</location>
        <location evidence="9">Chloroplast thylakoid membrane</location>
        <topology evidence="9">Peripheral membrane protein</topology>
    </subcellularLocation>
</comment>
<accession>A0A7S6U9U1</accession>
<evidence type="ECO:0000256" key="8">
    <source>
        <dbReference type="ARBA" id="ARBA00023310"/>
    </source>
</evidence>
<proteinExistence type="inferred from homology"/>
<dbReference type="GO" id="GO:0046933">
    <property type="term" value="F:proton-transporting ATP synthase activity, rotational mechanism"/>
    <property type="evidence" value="ECO:0007669"/>
    <property type="project" value="UniProtKB-UniRule"/>
</dbReference>
<dbReference type="CDD" id="cd12152">
    <property type="entry name" value="F1-ATPase_delta"/>
    <property type="match status" value="1"/>
</dbReference>
<keyword evidence="4 9" id="KW-0406">Ion transport</keyword>
<dbReference type="RefSeq" id="YP_010032275.1">
    <property type="nucleotide sequence ID" value="NC_053868.1"/>
</dbReference>
<keyword evidence="8 9" id="KW-0066">ATP synthesis</keyword>
<reference evidence="12" key="1">
    <citation type="submission" date="2020-03" db="EMBL/GenBank/DDBJ databases">
        <title>Schizocladia ischiensis organellar genomes: estimating the origin of multicellularity in heterokonts and the emergence of shallow ocean ecosystems.</title>
        <authorList>
            <person name="Phillips N.E."/>
            <person name="Braun E.L."/>
            <person name="Boore J."/>
            <person name="Cheda B."/>
            <person name="Salomon M.P."/>
        </authorList>
    </citation>
    <scope>NUCLEOTIDE SEQUENCE</scope>
</reference>
<dbReference type="NCBIfam" id="TIGR01216">
    <property type="entry name" value="ATP_synt_epsi"/>
    <property type="match status" value="1"/>
</dbReference>
<dbReference type="InterPro" id="IPR001469">
    <property type="entry name" value="ATP_synth_F1_dsu/esu"/>
</dbReference>
<keyword evidence="5 9" id="KW-0793">Thylakoid</keyword>
<evidence type="ECO:0000256" key="6">
    <source>
        <dbReference type="ARBA" id="ARBA00023136"/>
    </source>
</evidence>
<comment type="function">
    <text evidence="9 10">Produces ATP from ADP in the presence of a proton gradient across the membrane.</text>
</comment>
<keyword evidence="7 9" id="KW-0139">CF(1)</keyword>
<evidence type="ECO:0000256" key="9">
    <source>
        <dbReference type="HAMAP-Rule" id="MF_00530"/>
    </source>
</evidence>
<evidence type="ECO:0000259" key="11">
    <source>
        <dbReference type="Pfam" id="PF02823"/>
    </source>
</evidence>
<evidence type="ECO:0000256" key="2">
    <source>
        <dbReference type="ARBA" id="ARBA00005712"/>
    </source>
</evidence>
<dbReference type="EMBL" id="MT226925">
    <property type="protein sequence ID" value="QOW07482.1"/>
    <property type="molecule type" value="Genomic_DNA"/>
</dbReference>
<dbReference type="PANTHER" id="PTHR13822">
    <property type="entry name" value="ATP SYNTHASE DELTA/EPSILON CHAIN"/>
    <property type="match status" value="1"/>
</dbReference>
<dbReference type="AlphaFoldDB" id="A0A7S6U9U1"/>
<evidence type="ECO:0000313" key="12">
    <source>
        <dbReference type="EMBL" id="QOW07482.1"/>
    </source>
</evidence>
<comment type="subunit">
    <text evidence="9 10">F-type ATPases have 2 components, CF(1) - the catalytic core - and CF(0) - the membrane proton channel. CF(1) has five subunits: alpha(3), beta(3), gamma(1), delta(1), epsilon(1). CF(0) has three main subunits: a, b and c.</text>
</comment>
<name>A0A7S6U9U1_9STRA</name>
<keyword evidence="10 12" id="KW-0934">Plastid</keyword>
<sequence>MGVKIRVMAPDRSIWDTEVDEVVLPGLNGQIGVLPGHAPLITSLEIGILRIKLGSSWEPIIVFGGFAVIKNDEVIALISGAEEIIRGEYDKAKQILKQTKDLLLNITDTKEKIEVSQDVKRAKARVEAYDFFT</sequence>
<evidence type="ECO:0000256" key="1">
    <source>
        <dbReference type="ARBA" id="ARBA00004170"/>
    </source>
</evidence>
<dbReference type="GO" id="GO:0045259">
    <property type="term" value="C:proton-transporting ATP synthase complex"/>
    <property type="evidence" value="ECO:0007669"/>
    <property type="project" value="UniProtKB-KW"/>
</dbReference>
<evidence type="ECO:0000256" key="5">
    <source>
        <dbReference type="ARBA" id="ARBA00023078"/>
    </source>
</evidence>